<name>A0A7S0NUC5_9EUKA</name>
<organism evidence="2">
    <name type="scientific">Calcidiscus leptoporus</name>
    <dbReference type="NCBI Taxonomy" id="127549"/>
    <lineage>
        <taxon>Eukaryota</taxon>
        <taxon>Haptista</taxon>
        <taxon>Haptophyta</taxon>
        <taxon>Prymnesiophyceae</taxon>
        <taxon>Coccolithales</taxon>
        <taxon>Calcidiscaceae</taxon>
        <taxon>Calcidiscus</taxon>
    </lineage>
</organism>
<accession>A0A7S0NUC5</accession>
<gene>
    <name evidence="2" type="ORF">CLEP1334_LOCUS8969</name>
</gene>
<keyword evidence="1" id="KW-0472">Membrane</keyword>
<sequence>MVFLLTCLLASTTALLCPLAKDPLRLPSLPRRAASARLIGSPDVDPANKTPAPAPAAWPEPAFTVSELQAARAAADEAAEAEALAAPKPFIVEGGDFSAVALVTVLVFVAGGSLFFGGITGGGAARFADDQPLAVTECIKQATTRSGASACLPPVPLT</sequence>
<keyword evidence="1" id="KW-0812">Transmembrane</keyword>
<evidence type="ECO:0000256" key="1">
    <source>
        <dbReference type="SAM" id="Phobius"/>
    </source>
</evidence>
<dbReference type="AlphaFoldDB" id="A0A7S0NUC5"/>
<keyword evidence="1" id="KW-1133">Transmembrane helix</keyword>
<reference evidence="2" key="1">
    <citation type="submission" date="2021-01" db="EMBL/GenBank/DDBJ databases">
        <authorList>
            <person name="Corre E."/>
            <person name="Pelletier E."/>
            <person name="Niang G."/>
            <person name="Scheremetjew M."/>
            <person name="Finn R."/>
            <person name="Kale V."/>
            <person name="Holt S."/>
            <person name="Cochrane G."/>
            <person name="Meng A."/>
            <person name="Brown T."/>
            <person name="Cohen L."/>
        </authorList>
    </citation>
    <scope>NUCLEOTIDE SEQUENCE</scope>
    <source>
        <strain evidence="2">RCC1130</strain>
    </source>
</reference>
<protein>
    <submittedName>
        <fullName evidence="2">Uncharacterized protein</fullName>
    </submittedName>
</protein>
<dbReference type="EMBL" id="HBER01017768">
    <property type="protein sequence ID" value="CAD8533714.1"/>
    <property type="molecule type" value="Transcribed_RNA"/>
</dbReference>
<feature type="transmembrane region" description="Helical" evidence="1">
    <location>
        <begin position="97"/>
        <end position="117"/>
    </location>
</feature>
<proteinExistence type="predicted"/>
<evidence type="ECO:0000313" key="2">
    <source>
        <dbReference type="EMBL" id="CAD8533714.1"/>
    </source>
</evidence>